<dbReference type="AlphaFoldDB" id="A0A0C3CHF6"/>
<reference evidence="1 2" key="1">
    <citation type="submission" date="2014-04" db="EMBL/GenBank/DDBJ databases">
        <authorList>
            <consortium name="DOE Joint Genome Institute"/>
            <person name="Kuo A."/>
            <person name="Tarkka M."/>
            <person name="Buscot F."/>
            <person name="Kohler A."/>
            <person name="Nagy L.G."/>
            <person name="Floudas D."/>
            <person name="Copeland A."/>
            <person name="Barry K.W."/>
            <person name="Cichocki N."/>
            <person name="Veneault-Fourrey C."/>
            <person name="LaButti K."/>
            <person name="Lindquist E.A."/>
            <person name="Lipzen A."/>
            <person name="Lundell T."/>
            <person name="Morin E."/>
            <person name="Murat C."/>
            <person name="Sun H."/>
            <person name="Tunlid A."/>
            <person name="Henrissat B."/>
            <person name="Grigoriev I.V."/>
            <person name="Hibbett D.S."/>
            <person name="Martin F."/>
            <person name="Nordberg H.P."/>
            <person name="Cantor M.N."/>
            <person name="Hua S.X."/>
        </authorList>
    </citation>
    <scope>NUCLEOTIDE SEQUENCE [LARGE SCALE GENOMIC DNA]</scope>
    <source>
        <strain evidence="1 2">F 1598</strain>
    </source>
</reference>
<dbReference type="HOGENOM" id="CLU_1098842_0_0_1"/>
<protein>
    <recommendedName>
        <fullName evidence="3">F-box domain-containing protein</fullName>
    </recommendedName>
</protein>
<dbReference type="Gene3D" id="3.80.10.10">
    <property type="entry name" value="Ribonuclease Inhibitor"/>
    <property type="match status" value="1"/>
</dbReference>
<organism evidence="1 2">
    <name type="scientific">Piloderma croceum (strain F 1598)</name>
    <dbReference type="NCBI Taxonomy" id="765440"/>
    <lineage>
        <taxon>Eukaryota</taxon>
        <taxon>Fungi</taxon>
        <taxon>Dikarya</taxon>
        <taxon>Basidiomycota</taxon>
        <taxon>Agaricomycotina</taxon>
        <taxon>Agaricomycetes</taxon>
        <taxon>Agaricomycetidae</taxon>
        <taxon>Atheliales</taxon>
        <taxon>Atheliaceae</taxon>
        <taxon>Piloderma</taxon>
    </lineage>
</organism>
<dbReference type="Proteomes" id="UP000054166">
    <property type="component" value="Unassembled WGS sequence"/>
</dbReference>
<evidence type="ECO:0000313" key="2">
    <source>
        <dbReference type="Proteomes" id="UP000054166"/>
    </source>
</evidence>
<sequence length="253" mass="28922">MALPDPQPEQDFMNAFVPFTPQIKDLLIFAPQSMIQRLVGNQDISGLTDLKIAITNDVDGQPLHISDSATRIRNLSVMHYEFSLDTVHFPWAQLTEFDVASTPLNECFSIFRQCHNLSRLHLRGISGWYDQVTRPRVLMPNLVSLELNLHGSEIGCMWNNLTLPRLQEGNFSFWIEDSWQKSELFALLDRSSCSLCTLHISAISEDDLVECVERIPSLRNVIWRSWDDDSESPLSDRVSRMLEQRAASAMNVD</sequence>
<dbReference type="InParanoid" id="A0A0C3CHF6"/>
<dbReference type="SUPFAM" id="SSF52047">
    <property type="entry name" value="RNI-like"/>
    <property type="match status" value="1"/>
</dbReference>
<reference evidence="2" key="2">
    <citation type="submission" date="2015-01" db="EMBL/GenBank/DDBJ databases">
        <title>Evolutionary Origins and Diversification of the Mycorrhizal Mutualists.</title>
        <authorList>
            <consortium name="DOE Joint Genome Institute"/>
            <consortium name="Mycorrhizal Genomics Consortium"/>
            <person name="Kohler A."/>
            <person name="Kuo A."/>
            <person name="Nagy L.G."/>
            <person name="Floudas D."/>
            <person name="Copeland A."/>
            <person name="Barry K.W."/>
            <person name="Cichocki N."/>
            <person name="Veneault-Fourrey C."/>
            <person name="LaButti K."/>
            <person name="Lindquist E.A."/>
            <person name="Lipzen A."/>
            <person name="Lundell T."/>
            <person name="Morin E."/>
            <person name="Murat C."/>
            <person name="Riley R."/>
            <person name="Ohm R."/>
            <person name="Sun H."/>
            <person name="Tunlid A."/>
            <person name="Henrissat B."/>
            <person name="Grigoriev I.V."/>
            <person name="Hibbett D.S."/>
            <person name="Martin F."/>
        </authorList>
    </citation>
    <scope>NUCLEOTIDE SEQUENCE [LARGE SCALE GENOMIC DNA]</scope>
    <source>
        <strain evidence="2">F 1598</strain>
    </source>
</reference>
<dbReference type="OrthoDB" id="2269034at2759"/>
<evidence type="ECO:0000313" key="1">
    <source>
        <dbReference type="EMBL" id="KIM89207.1"/>
    </source>
</evidence>
<gene>
    <name evidence="1" type="ORF">PILCRDRAFT_215890</name>
</gene>
<evidence type="ECO:0008006" key="3">
    <source>
        <dbReference type="Google" id="ProtNLM"/>
    </source>
</evidence>
<dbReference type="EMBL" id="KN832975">
    <property type="protein sequence ID" value="KIM89207.1"/>
    <property type="molecule type" value="Genomic_DNA"/>
</dbReference>
<accession>A0A0C3CHF6</accession>
<name>A0A0C3CHF6_PILCF</name>
<proteinExistence type="predicted"/>
<dbReference type="InterPro" id="IPR032675">
    <property type="entry name" value="LRR_dom_sf"/>
</dbReference>
<keyword evidence="2" id="KW-1185">Reference proteome</keyword>